<organism evidence="11 12">
    <name type="scientific">Paracoccus pacificus</name>
    <dbReference type="NCBI Taxonomy" id="1463598"/>
    <lineage>
        <taxon>Bacteria</taxon>
        <taxon>Pseudomonadati</taxon>
        <taxon>Pseudomonadota</taxon>
        <taxon>Alphaproteobacteria</taxon>
        <taxon>Rhodobacterales</taxon>
        <taxon>Paracoccaceae</taxon>
        <taxon>Paracoccus</taxon>
    </lineage>
</organism>
<keyword evidence="2" id="KW-1003">Cell membrane</keyword>
<dbReference type="Pfam" id="PF13624">
    <property type="entry name" value="SurA_N_3"/>
    <property type="match status" value="1"/>
</dbReference>
<evidence type="ECO:0000256" key="6">
    <source>
        <dbReference type="ARBA" id="ARBA00023186"/>
    </source>
</evidence>
<reference evidence="12" key="1">
    <citation type="journal article" date="2019" name="Int. J. Syst. Evol. Microbiol.">
        <title>The Global Catalogue of Microorganisms (GCM) 10K type strain sequencing project: providing services to taxonomists for standard genome sequencing and annotation.</title>
        <authorList>
            <consortium name="The Broad Institute Genomics Platform"/>
            <consortium name="The Broad Institute Genome Sequencing Center for Infectious Disease"/>
            <person name="Wu L."/>
            <person name="Ma J."/>
        </authorList>
    </citation>
    <scope>NUCLEOTIDE SEQUENCE [LARGE SCALE GENOMIC DNA]</scope>
    <source>
        <strain evidence="12">CCUG 56029</strain>
    </source>
</reference>
<feature type="compositionally biased region" description="Low complexity" evidence="8">
    <location>
        <begin position="514"/>
        <end position="527"/>
    </location>
</feature>
<feature type="transmembrane region" description="Helical" evidence="9">
    <location>
        <begin position="12"/>
        <end position="30"/>
    </location>
</feature>
<keyword evidence="5 9" id="KW-0472">Membrane</keyword>
<evidence type="ECO:0000256" key="7">
    <source>
        <dbReference type="ARBA" id="ARBA00038408"/>
    </source>
</evidence>
<evidence type="ECO:0000256" key="4">
    <source>
        <dbReference type="ARBA" id="ARBA00022989"/>
    </source>
</evidence>
<accession>A0ABW4R336</accession>
<dbReference type="InterPro" id="IPR052029">
    <property type="entry name" value="PpiD_chaperone"/>
</dbReference>
<dbReference type="EMBL" id="JBHUEN010000005">
    <property type="protein sequence ID" value="MFD1880382.1"/>
    <property type="molecule type" value="Genomic_DNA"/>
</dbReference>
<keyword evidence="6" id="KW-0143">Chaperone</keyword>
<proteinExistence type="inferred from homology"/>
<comment type="subcellular location">
    <subcellularLocation>
        <location evidence="1">Cell membrane</location>
        <topology evidence="1">Single-pass type II membrane protein</topology>
    </subcellularLocation>
</comment>
<evidence type="ECO:0000256" key="2">
    <source>
        <dbReference type="ARBA" id="ARBA00022475"/>
    </source>
</evidence>
<keyword evidence="12" id="KW-1185">Reference proteome</keyword>
<dbReference type="RefSeq" id="WP_379139533.1">
    <property type="nucleotide sequence ID" value="NZ_JBHUEN010000005.1"/>
</dbReference>
<protein>
    <submittedName>
        <fullName evidence="11">SurA N-terminal domain-containing protein</fullName>
    </submittedName>
</protein>
<name>A0ABW4R336_9RHOB</name>
<comment type="caution">
    <text evidence="11">The sequence shown here is derived from an EMBL/GenBank/DDBJ whole genome shotgun (WGS) entry which is preliminary data.</text>
</comment>
<evidence type="ECO:0000313" key="11">
    <source>
        <dbReference type="EMBL" id="MFD1880382.1"/>
    </source>
</evidence>
<evidence type="ECO:0000256" key="9">
    <source>
        <dbReference type="SAM" id="Phobius"/>
    </source>
</evidence>
<feature type="region of interest" description="Disordered" evidence="8">
    <location>
        <begin position="501"/>
        <end position="550"/>
    </location>
</feature>
<dbReference type="InterPro" id="IPR000297">
    <property type="entry name" value="PPIase_PpiC"/>
</dbReference>
<evidence type="ECO:0000256" key="8">
    <source>
        <dbReference type="SAM" id="MobiDB-lite"/>
    </source>
</evidence>
<keyword evidence="3 9" id="KW-0812">Transmembrane</keyword>
<dbReference type="Pfam" id="PF13145">
    <property type="entry name" value="Rotamase_2"/>
    <property type="match status" value="1"/>
</dbReference>
<gene>
    <name evidence="11" type="ORF">ACFSCT_01470</name>
</gene>
<evidence type="ECO:0000313" key="12">
    <source>
        <dbReference type="Proteomes" id="UP001597213"/>
    </source>
</evidence>
<evidence type="ECO:0000259" key="10">
    <source>
        <dbReference type="Pfam" id="PF13145"/>
    </source>
</evidence>
<comment type="similarity">
    <text evidence="7">Belongs to the PpiD chaperone family.</text>
</comment>
<dbReference type="InterPro" id="IPR027304">
    <property type="entry name" value="Trigger_fact/SurA_dom_sf"/>
</dbReference>
<evidence type="ECO:0000256" key="1">
    <source>
        <dbReference type="ARBA" id="ARBA00004401"/>
    </source>
</evidence>
<feature type="compositionally biased region" description="Pro residues" evidence="8">
    <location>
        <begin position="528"/>
        <end position="545"/>
    </location>
</feature>
<keyword evidence="4 9" id="KW-1133">Transmembrane helix</keyword>
<sequence>MAGSLRKKGTSTVVWVLMGFLLLGLGGFGIENFSGGGSSELGRVGSAKITPDEYVRAMRNQLSTISAQTGQNVTMEQARALGITTQVEQQLLTGATLQNAADNLGVSIGDATIARQMAAIPRFQGPDGKFDRALYDDFLGREGLNNGEFIETLRDDGARQLVQQAVITGVRAPASMAKQGVAYLRESRDFSWSELTEADLAAPVDLPDQAALESWHKANADRFTSPERRRITYLWLNPEMLPEVALDDAALRQAYEANIDEYQQPERRMVERLVYPTLAEAEAAKARIDSGEATMETLANERGLTLPDLDLGEVSEADLGPAGKAVFALQQPGVVGPLDSNLGPALFSMNAILEPKNISFEEARPDLAAEASADRARRVIADMSSDIEDRLASGESLEDIAKTTDMEVGTIAWAADEQPEQGSIAGYPEFREAAAKVTEQDFPQIAELSDGGIFAIRLDGIDPPALIPYAEVAEKVAADWRANEVRRRLLALADEYGVQDVAQSMPTPPGAVRTPTATANAQQQPPAANTPPTPGTTPAPVPEPAPTTTAAAALQPEWTSEKGIERDGVVEGQPFGLITKAFELTEPGKIETLDTENRVFLIRLDAITPADLSSPELQDMAKNLTENQSRLIALDVFQLYTRAAMAKAGAVLDPAAVQALQLRIQ</sequence>
<evidence type="ECO:0000256" key="3">
    <source>
        <dbReference type="ARBA" id="ARBA00022692"/>
    </source>
</evidence>
<dbReference type="SUPFAM" id="SSF54534">
    <property type="entry name" value="FKBP-like"/>
    <property type="match status" value="1"/>
</dbReference>
<dbReference type="Proteomes" id="UP001597213">
    <property type="component" value="Unassembled WGS sequence"/>
</dbReference>
<dbReference type="PANTHER" id="PTHR47529:SF1">
    <property type="entry name" value="PERIPLASMIC CHAPERONE PPID"/>
    <property type="match status" value="1"/>
</dbReference>
<dbReference type="PANTHER" id="PTHR47529">
    <property type="entry name" value="PEPTIDYL-PROLYL CIS-TRANS ISOMERASE D"/>
    <property type="match status" value="1"/>
</dbReference>
<dbReference type="SUPFAM" id="SSF109998">
    <property type="entry name" value="Triger factor/SurA peptide-binding domain-like"/>
    <property type="match status" value="1"/>
</dbReference>
<feature type="domain" description="PpiC" evidence="10">
    <location>
        <begin position="247"/>
        <end position="365"/>
    </location>
</feature>
<evidence type="ECO:0000256" key="5">
    <source>
        <dbReference type="ARBA" id="ARBA00023136"/>
    </source>
</evidence>